<dbReference type="PANTHER" id="PTHR45740">
    <property type="entry name" value="POLY [ADP-RIBOSE] POLYMERASE"/>
    <property type="match status" value="1"/>
</dbReference>
<dbReference type="InterPro" id="IPR012317">
    <property type="entry name" value="Poly(ADP-ribose)pol_cat_dom"/>
</dbReference>
<evidence type="ECO:0000259" key="2">
    <source>
        <dbReference type="PROSITE" id="PS51059"/>
    </source>
</evidence>
<evidence type="ECO:0000313" key="4">
    <source>
        <dbReference type="Proteomes" id="UP000663823"/>
    </source>
</evidence>
<keyword evidence="1" id="KW-0328">Glycosyltransferase</keyword>
<proteinExistence type="predicted"/>
<dbReference type="EC" id="2.4.2.-" evidence="1"/>
<comment type="caution">
    <text evidence="3">The sequence shown here is derived from an EMBL/GenBank/DDBJ whole genome shotgun (WGS) entry which is preliminary data.</text>
</comment>
<accession>A0A818XSU6</accession>
<dbReference type="EMBL" id="CAJOAX010001736">
    <property type="protein sequence ID" value="CAF3741639.1"/>
    <property type="molecule type" value="Genomic_DNA"/>
</dbReference>
<protein>
    <recommendedName>
        <fullName evidence="1">Poly [ADP-ribose] polymerase</fullName>
        <shortName evidence="1">PARP</shortName>
        <ecNumber evidence="1">2.4.2.-</ecNumber>
    </recommendedName>
</protein>
<organism evidence="3 4">
    <name type="scientific">Rotaria sordida</name>
    <dbReference type="NCBI Taxonomy" id="392033"/>
    <lineage>
        <taxon>Eukaryota</taxon>
        <taxon>Metazoa</taxon>
        <taxon>Spiralia</taxon>
        <taxon>Gnathifera</taxon>
        <taxon>Rotifera</taxon>
        <taxon>Eurotatoria</taxon>
        <taxon>Bdelloidea</taxon>
        <taxon>Philodinida</taxon>
        <taxon>Philodinidae</taxon>
        <taxon>Rotaria</taxon>
    </lineage>
</organism>
<dbReference type="GO" id="GO:1990404">
    <property type="term" value="F:NAD+-protein mono-ADP-ribosyltransferase activity"/>
    <property type="evidence" value="ECO:0007669"/>
    <property type="project" value="TreeGrafter"/>
</dbReference>
<dbReference type="PROSITE" id="PS51059">
    <property type="entry name" value="PARP_CATALYTIC"/>
    <property type="match status" value="1"/>
</dbReference>
<dbReference type="InterPro" id="IPR051712">
    <property type="entry name" value="ARTD-AVP"/>
</dbReference>
<sequence length="277" mass="31680">MDLIEPHVALTHDRIDLDVNNLSVEKDYTHELGMRIDIQRKPYEIELEKIVNNIKNKRFKVLRPLDQFVKQRIEKMQQRGWTQDGPIISVIPDPHYKYYAVLVPLPSSATLYTDVSTKMKNITSVQIVSIEEIRNPYLEETYEGMKKLIAKQCPNQIPNEQELFHGTKTAGIEGITEDGYDDRYFNKGGLYGHGAYFADDPNKSHGYTELNAANGTHVMFYNKVLLGKPTILTATDNTLVSAPHGFHSVIGKHTAMTEYIVYRYGQALPYLKIVYKA</sequence>
<dbReference type="AlphaFoldDB" id="A0A818XSU6"/>
<keyword evidence="1" id="KW-0520">NAD</keyword>
<dbReference type="Gene3D" id="3.90.228.10">
    <property type="match status" value="1"/>
</dbReference>
<evidence type="ECO:0000313" key="3">
    <source>
        <dbReference type="EMBL" id="CAF3741639.1"/>
    </source>
</evidence>
<feature type="domain" description="PARP catalytic" evidence="2">
    <location>
        <begin position="92"/>
        <end position="277"/>
    </location>
</feature>
<dbReference type="Proteomes" id="UP000663823">
    <property type="component" value="Unassembled WGS sequence"/>
</dbReference>
<gene>
    <name evidence="3" type="ORF">OTI717_LOCUS15054</name>
</gene>
<name>A0A818XSU6_9BILA</name>
<dbReference type="Pfam" id="PF00644">
    <property type="entry name" value="PARP"/>
    <property type="match status" value="1"/>
</dbReference>
<dbReference type="PANTHER" id="PTHR45740:SF2">
    <property type="entry name" value="POLY [ADP-RIBOSE] POLYMERASE"/>
    <property type="match status" value="1"/>
</dbReference>
<keyword evidence="1" id="KW-0808">Transferase</keyword>
<evidence type="ECO:0000256" key="1">
    <source>
        <dbReference type="RuleBase" id="RU362114"/>
    </source>
</evidence>
<dbReference type="SUPFAM" id="SSF56399">
    <property type="entry name" value="ADP-ribosylation"/>
    <property type="match status" value="1"/>
</dbReference>
<dbReference type="GO" id="GO:0003950">
    <property type="term" value="F:NAD+ poly-ADP-ribosyltransferase activity"/>
    <property type="evidence" value="ECO:0007669"/>
    <property type="project" value="UniProtKB-UniRule"/>
</dbReference>
<reference evidence="3" key="1">
    <citation type="submission" date="2021-02" db="EMBL/GenBank/DDBJ databases">
        <authorList>
            <person name="Nowell W R."/>
        </authorList>
    </citation>
    <scope>NUCLEOTIDE SEQUENCE</scope>
</reference>
<dbReference type="GO" id="GO:0005634">
    <property type="term" value="C:nucleus"/>
    <property type="evidence" value="ECO:0007669"/>
    <property type="project" value="TreeGrafter"/>
</dbReference>